<keyword evidence="2" id="KW-1185">Reference proteome</keyword>
<accession>A0A8A3PJC4</accession>
<dbReference type="InterPro" id="IPR029058">
    <property type="entry name" value="AB_hydrolase_fold"/>
</dbReference>
<evidence type="ECO:0008006" key="3">
    <source>
        <dbReference type="Google" id="ProtNLM"/>
    </source>
</evidence>
<dbReference type="Gene3D" id="3.40.50.1820">
    <property type="entry name" value="alpha/beta hydrolase"/>
    <property type="match status" value="1"/>
</dbReference>
<dbReference type="AlphaFoldDB" id="A0A8A3PJC4"/>
<proteinExistence type="predicted"/>
<organism evidence="1 2">
    <name type="scientific">Monilinia vaccinii-corymbosi</name>
    <dbReference type="NCBI Taxonomy" id="61207"/>
    <lineage>
        <taxon>Eukaryota</taxon>
        <taxon>Fungi</taxon>
        <taxon>Dikarya</taxon>
        <taxon>Ascomycota</taxon>
        <taxon>Pezizomycotina</taxon>
        <taxon>Leotiomycetes</taxon>
        <taxon>Helotiales</taxon>
        <taxon>Sclerotiniaceae</taxon>
        <taxon>Monilinia</taxon>
    </lineage>
</organism>
<sequence length="476" mass="52255">MLPPPTLSFTIPSIHDSSSLECRIYHPGCLAPTSSSQILPWRKKAAIVAHPYAPLGGSYDDAVVDLVASTILKEEFVVGTFNFRGAGFSKGHTSWSSVPEQKDYMSFLGFMVTYLHHLNVPSSSGLPLFTQSKFEVQDLTPVPSQSILEPAYDTVSGRPTPAGSANESLHSRSLLLLAGYSYGSLITINLEPSLLSILAPFQEPVSGSPYADIRSRARFLANQQNEAIENTFSLLGAGNHRPGRGLHLGEHTTNHRTRLSSSGLRMGGDEDIRRASHDMHGSGVKRSFSVDAPVNIRKSLDRIKSVVRNGPPGRVQSYNLTATQDQDSDLTLKNSGKHSQEIQGNTSDILGHDIKIAYLLVSPLPPDGMINSLASIGSLRPAFLFGKQRHKAENDIKFTIDPTLVIYGTGDLFVHIKTFERWSEKLSRLCQSRDPGQHSITFRCEEIANGEHFWRNSTAARELKAKIREFLLEIGG</sequence>
<dbReference type="OrthoDB" id="10260961at2759"/>
<dbReference type="EMBL" id="CP063409">
    <property type="protein sequence ID" value="QSZ35115.1"/>
    <property type="molecule type" value="Genomic_DNA"/>
</dbReference>
<reference evidence="1" key="1">
    <citation type="submission" date="2020-10" db="EMBL/GenBank/DDBJ databases">
        <title>Genome Sequence of Monilinia vaccinii-corymbosi Sheds Light on Mummy Berry Disease Infection of Blueberry and Mating Type.</title>
        <authorList>
            <person name="Yow A.G."/>
            <person name="Zhang Y."/>
            <person name="Bansal K."/>
            <person name="Eacker S.M."/>
            <person name="Sullivan S."/>
            <person name="Liachko I."/>
            <person name="Cubeta M.A."/>
            <person name="Rollins J.A."/>
            <person name="Ashrafi H."/>
        </authorList>
    </citation>
    <scope>NUCLEOTIDE SEQUENCE</scope>
    <source>
        <strain evidence="1">RL-1</strain>
    </source>
</reference>
<gene>
    <name evidence="1" type="ORF">DSL72_007980</name>
</gene>
<evidence type="ECO:0000313" key="1">
    <source>
        <dbReference type="EMBL" id="QSZ35115.1"/>
    </source>
</evidence>
<dbReference type="PANTHER" id="PTHR42103:SF2">
    <property type="entry name" value="AB HYDROLASE-1 DOMAIN-CONTAINING PROTEIN"/>
    <property type="match status" value="1"/>
</dbReference>
<evidence type="ECO:0000313" key="2">
    <source>
        <dbReference type="Proteomes" id="UP000672032"/>
    </source>
</evidence>
<dbReference type="SUPFAM" id="SSF53474">
    <property type="entry name" value="alpha/beta-Hydrolases"/>
    <property type="match status" value="1"/>
</dbReference>
<name>A0A8A3PJC4_9HELO</name>
<dbReference type="Proteomes" id="UP000672032">
    <property type="component" value="Chromosome 5"/>
</dbReference>
<dbReference type="PANTHER" id="PTHR42103">
    <property type="entry name" value="ALPHA/BETA-HYDROLASES SUPERFAMILY PROTEIN"/>
    <property type="match status" value="1"/>
</dbReference>
<protein>
    <recommendedName>
        <fullName evidence="3">AB hydrolase-1 domain-containing protein</fullName>
    </recommendedName>
</protein>